<protein>
    <recommendedName>
        <fullName evidence="1">UspA domain-containing protein</fullName>
    </recommendedName>
</protein>
<dbReference type="SUPFAM" id="SSF52402">
    <property type="entry name" value="Adenine nucleotide alpha hydrolases-like"/>
    <property type="match status" value="2"/>
</dbReference>
<dbReference type="CDD" id="cd23659">
    <property type="entry name" value="USP_At3g01520-like"/>
    <property type="match status" value="2"/>
</dbReference>
<feature type="domain" description="UspA" evidence="1">
    <location>
        <begin position="12"/>
        <end position="155"/>
    </location>
</feature>
<dbReference type="Pfam" id="PF00582">
    <property type="entry name" value="Usp"/>
    <property type="match status" value="2"/>
</dbReference>
<dbReference type="InterPro" id="IPR006016">
    <property type="entry name" value="UspA"/>
</dbReference>
<keyword evidence="3" id="KW-1185">Reference proteome</keyword>
<dbReference type="InterPro" id="IPR006015">
    <property type="entry name" value="Universal_stress_UspA"/>
</dbReference>
<dbReference type="EMBL" id="CALNXI010001393">
    <property type="protein sequence ID" value="CAH3167552.1"/>
    <property type="molecule type" value="Genomic_DNA"/>
</dbReference>
<accession>A0ABN8QMY1</accession>
<reference evidence="2 3" key="1">
    <citation type="submission" date="2022-05" db="EMBL/GenBank/DDBJ databases">
        <authorList>
            <consortium name="Genoscope - CEA"/>
            <person name="William W."/>
        </authorList>
    </citation>
    <scope>NUCLEOTIDE SEQUENCE [LARGE SCALE GENOMIC DNA]</scope>
</reference>
<dbReference type="Proteomes" id="UP001159427">
    <property type="component" value="Unassembled WGS sequence"/>
</dbReference>
<dbReference type="PRINTS" id="PR01438">
    <property type="entry name" value="UNVRSLSTRESS"/>
</dbReference>
<dbReference type="PANTHER" id="PTHR46989">
    <property type="entry name" value="USP DOMAIN-CONTAINING PROTEIN"/>
    <property type="match status" value="1"/>
</dbReference>
<dbReference type="PANTHER" id="PTHR46989:SF3">
    <property type="entry name" value="USPA DOMAIN-CONTAINING PROTEIN"/>
    <property type="match status" value="1"/>
</dbReference>
<comment type="caution">
    <text evidence="2">The sequence shown here is derived from an EMBL/GenBank/DDBJ whole genome shotgun (WGS) entry which is preliminary data.</text>
</comment>
<evidence type="ECO:0000259" key="1">
    <source>
        <dbReference type="Pfam" id="PF00582"/>
    </source>
</evidence>
<evidence type="ECO:0000313" key="2">
    <source>
        <dbReference type="EMBL" id="CAH3167552.1"/>
    </source>
</evidence>
<gene>
    <name evidence="2" type="ORF">PEVE_00006100</name>
</gene>
<organism evidence="2 3">
    <name type="scientific">Porites evermanni</name>
    <dbReference type="NCBI Taxonomy" id="104178"/>
    <lineage>
        <taxon>Eukaryota</taxon>
        <taxon>Metazoa</taxon>
        <taxon>Cnidaria</taxon>
        <taxon>Anthozoa</taxon>
        <taxon>Hexacorallia</taxon>
        <taxon>Scleractinia</taxon>
        <taxon>Fungiina</taxon>
        <taxon>Poritidae</taxon>
        <taxon>Porites</taxon>
    </lineage>
</organism>
<dbReference type="Gene3D" id="3.40.50.620">
    <property type="entry name" value="HUPs"/>
    <property type="match status" value="2"/>
</dbReference>
<proteinExistence type="predicted"/>
<feature type="domain" description="UspA" evidence="1">
    <location>
        <begin position="207"/>
        <end position="354"/>
    </location>
</feature>
<evidence type="ECO:0000313" key="3">
    <source>
        <dbReference type="Proteomes" id="UP001159427"/>
    </source>
</evidence>
<sequence>MSTTSQNEEKGKTVLIPVDGSERSERAFQWYCNNMHQSGNEVILLNANDLPQTTAPYSYGCPFPHGWKEAVKESSAESERILQSYFKKCKDRNIKCRMFTESDSPGEAILRLAKEKSADHIVMGSRGRDPISRTLAGSISYFCTHHSDVPISVVPPPSPGSPGTLGLRDFLNAAAFFSLTVSLNILPLVHSFSGHVLTMRPDSELQRRVVLGVDDSEHSERAFDWYVNNISDNVKDILLIIHAQEIPTHSAAPYASYDYWYYEEWQQSLEKVAKNSRALLEAYGKKCRERGINYKLYNERSNSPGEVICKLAADEKAHLLVVGARGVGKIQRKFFGSVSEYCVHHAHMPVVAVPPLKNNNMV</sequence>
<name>A0ABN8QMY1_9CNID</name>
<dbReference type="InterPro" id="IPR014729">
    <property type="entry name" value="Rossmann-like_a/b/a_fold"/>
</dbReference>